<dbReference type="PANTHER" id="PTHR32063:SF14">
    <property type="entry name" value="BLL4319 PROTEIN"/>
    <property type="match status" value="1"/>
</dbReference>
<dbReference type="PRINTS" id="PR00702">
    <property type="entry name" value="ACRIFLAVINRP"/>
</dbReference>
<keyword evidence="1" id="KW-0812">Transmembrane</keyword>
<gene>
    <name evidence="2" type="ORF">SAMN04488105_10891</name>
</gene>
<reference evidence="3" key="1">
    <citation type="submission" date="2016-10" db="EMBL/GenBank/DDBJ databases">
        <authorList>
            <person name="Varghese N."/>
            <person name="Submissions S."/>
        </authorList>
    </citation>
    <scope>NUCLEOTIDE SEQUENCE [LARGE SCALE GENOMIC DNA]</scope>
    <source>
        <strain evidence="3">DSM 10146</strain>
    </source>
</reference>
<feature type="transmembrane region" description="Helical" evidence="1">
    <location>
        <begin position="12"/>
        <end position="29"/>
    </location>
</feature>
<feature type="transmembrane region" description="Helical" evidence="1">
    <location>
        <begin position="430"/>
        <end position="450"/>
    </location>
</feature>
<name>A0A1G7G3D8_9RHOB</name>
<dbReference type="OrthoDB" id="9807350at2"/>
<dbReference type="AlphaFoldDB" id="A0A1G7G3D8"/>
<dbReference type="GO" id="GO:0005886">
    <property type="term" value="C:plasma membrane"/>
    <property type="evidence" value="ECO:0007669"/>
    <property type="project" value="TreeGrafter"/>
</dbReference>
<feature type="transmembrane region" description="Helical" evidence="1">
    <location>
        <begin position="876"/>
        <end position="896"/>
    </location>
</feature>
<dbReference type="SUPFAM" id="SSF82866">
    <property type="entry name" value="Multidrug efflux transporter AcrB transmembrane domain"/>
    <property type="match status" value="2"/>
</dbReference>
<feature type="transmembrane region" description="Helical" evidence="1">
    <location>
        <begin position="359"/>
        <end position="379"/>
    </location>
</feature>
<feature type="transmembrane region" description="Helical" evidence="1">
    <location>
        <begin position="526"/>
        <end position="545"/>
    </location>
</feature>
<dbReference type="EMBL" id="FNAV01000008">
    <property type="protein sequence ID" value="SDE82607.1"/>
    <property type="molecule type" value="Genomic_DNA"/>
</dbReference>
<dbReference type="Gene3D" id="3.30.2090.10">
    <property type="entry name" value="Multidrug efflux transporter AcrB TolC docking domain, DN and DC subdomains"/>
    <property type="match status" value="2"/>
</dbReference>
<feature type="transmembrane region" description="Helical" evidence="1">
    <location>
        <begin position="849"/>
        <end position="869"/>
    </location>
</feature>
<protein>
    <submittedName>
        <fullName evidence="2">Multidrug efflux pump</fullName>
    </submittedName>
</protein>
<keyword evidence="3" id="KW-1185">Reference proteome</keyword>
<dbReference type="InterPro" id="IPR027463">
    <property type="entry name" value="AcrB_DN_DC_subdom"/>
</dbReference>
<dbReference type="GO" id="GO:0042910">
    <property type="term" value="F:xenobiotic transmembrane transporter activity"/>
    <property type="evidence" value="ECO:0007669"/>
    <property type="project" value="TreeGrafter"/>
</dbReference>
<dbReference type="Gene3D" id="1.20.1640.10">
    <property type="entry name" value="Multidrug efflux transporter AcrB transmembrane domain"/>
    <property type="match status" value="2"/>
</dbReference>
<feature type="transmembrane region" description="Helical" evidence="1">
    <location>
        <begin position="333"/>
        <end position="352"/>
    </location>
</feature>
<dbReference type="PANTHER" id="PTHR32063">
    <property type="match status" value="1"/>
</dbReference>
<keyword evidence="1" id="KW-1133">Transmembrane helix</keyword>
<dbReference type="Pfam" id="PF00873">
    <property type="entry name" value="ACR_tran"/>
    <property type="match status" value="1"/>
</dbReference>
<accession>A0A1G7G3D8</accession>
<evidence type="ECO:0000256" key="1">
    <source>
        <dbReference type="SAM" id="Phobius"/>
    </source>
</evidence>
<feature type="transmembrane region" description="Helical" evidence="1">
    <location>
        <begin position="462"/>
        <end position="485"/>
    </location>
</feature>
<feature type="transmembrane region" description="Helical" evidence="1">
    <location>
        <begin position="951"/>
        <end position="971"/>
    </location>
</feature>
<feature type="transmembrane region" description="Helical" evidence="1">
    <location>
        <begin position="385"/>
        <end position="409"/>
    </location>
</feature>
<proteinExistence type="predicted"/>
<feature type="transmembrane region" description="Helical" evidence="1">
    <location>
        <begin position="902"/>
        <end position="920"/>
    </location>
</feature>
<dbReference type="SUPFAM" id="SSF82693">
    <property type="entry name" value="Multidrug efflux transporter AcrB pore domain, PN1, PN2, PC1 and PC2 subdomains"/>
    <property type="match status" value="4"/>
</dbReference>
<dbReference type="InterPro" id="IPR001036">
    <property type="entry name" value="Acrflvin-R"/>
</dbReference>
<evidence type="ECO:0000313" key="3">
    <source>
        <dbReference type="Proteomes" id="UP000198994"/>
    </source>
</evidence>
<dbReference type="Gene3D" id="3.30.70.1320">
    <property type="entry name" value="Multidrug efflux transporter AcrB pore domain like"/>
    <property type="match status" value="1"/>
</dbReference>
<feature type="transmembrane region" description="Helical" evidence="1">
    <location>
        <begin position="977"/>
        <end position="1005"/>
    </location>
</feature>
<dbReference type="Gene3D" id="3.30.70.1430">
    <property type="entry name" value="Multidrug efflux transporter AcrB pore domain"/>
    <property type="match status" value="2"/>
</dbReference>
<keyword evidence="1" id="KW-0472">Membrane</keyword>
<organism evidence="2 3">
    <name type="scientific">Salipiger thiooxidans</name>
    <dbReference type="NCBI Taxonomy" id="282683"/>
    <lineage>
        <taxon>Bacteria</taxon>
        <taxon>Pseudomonadati</taxon>
        <taxon>Pseudomonadota</taxon>
        <taxon>Alphaproteobacteria</taxon>
        <taxon>Rhodobacterales</taxon>
        <taxon>Roseobacteraceae</taxon>
        <taxon>Salipiger</taxon>
    </lineage>
</organism>
<dbReference type="Gene3D" id="3.30.70.1440">
    <property type="entry name" value="Multidrug efflux transporter AcrB pore domain"/>
    <property type="match status" value="1"/>
</dbReference>
<dbReference type="STRING" id="282683.SAMN04488105_10891"/>
<evidence type="ECO:0000313" key="2">
    <source>
        <dbReference type="EMBL" id="SDE82607.1"/>
    </source>
</evidence>
<sequence length="1025" mass="108221">MSLPDLSVRRPVLATVLNLLIVLIGAMALSRLPVRELPQVDTAEVTVRVSYTGAAPDVIDNQVASVIEGALAGLSGLQSMETESERGRSRTVLIFEPSRDIDSATNDVRTAIDRVVGDLPDGADVPRVEKNDDEGDPVVRLALSSPGMTPLELSDYADRFLTDRLARLPGVANAQIFGERARAMRIWLDAGLMAAHGVTSGDITAALQANNVELPAGEIETGARQLQLLARTRFTSADEFARLAIRDDGERPLRLGDVARIEEGAERSDSMFRSDGATGLGMGIQAQAQANTVAISDAVRAEIEAIRPTLPEGMSLRVTTDEAAFIRTTLDEVAQVFFEAVLLVTAVIFLFLGSARLSLVPVVTIPVSILGAALAMLLLGFSLNVLSLFAMILAIGLVVDDAIVVLENIQRHRAMGLSRAEAARQGANQVNFAVIATTAVLIAVFLPVSFMEGEIGKLFGEFGIVLAVAVSVSGLVALTMAPVLASRLLPREGKTNLLTRAVDAVLSRIERGYRSALTAVLKVPEIVLGAAGFAVAASAALYLALPQEVTPQEDRGRFVVIVSAPQGTNLAYTNDAVGRIEAALEPMRDEGLVENVTAIVGAFGELNRALMFVGLAPWDARDVSVQQVIARLRGELSDLTEVQVFMRPSGGLGISSGTGALQFLLGGPEIGQASEWAEALAARLEDDPDLSGVEVDYDVNQPGATLTVDRLRAQDLGLDAETVSSTLQVLVASRTVGEFSDGGRQYPVILQAAPEDRDNPADLMSILLRNSRGDLIPLSAFASIEDVATVPAITRYNRIHSVGVEADLAPGADLAQVMDRVETAARALPAGASLAWDGQAADFARASGGMAMVFGMALAIVFLVLAAQFESFRTPLVIMLTVPLGLGGAALTLWLTGQSVNVFSQVGLVLLVGLMAKNGILMVEFSNQLREEGHALREAAIEGAVTRLRPVTMTTIATILGAVPLALATGAGAESRVAIGMVITGGLAFAFVLTLFVTPVIYLLIEGVLPRRRETEEKAAVTPAE</sequence>
<dbReference type="SUPFAM" id="SSF82714">
    <property type="entry name" value="Multidrug efflux transporter AcrB TolC docking domain, DN and DC subdomains"/>
    <property type="match status" value="2"/>
</dbReference>
<dbReference type="RefSeq" id="WP_089959909.1">
    <property type="nucleotide sequence ID" value="NZ_FNAV01000008.1"/>
</dbReference>
<dbReference type="Proteomes" id="UP000198994">
    <property type="component" value="Unassembled WGS sequence"/>
</dbReference>